<keyword evidence="4" id="KW-1003">Cell membrane</keyword>
<evidence type="ECO:0000313" key="10">
    <source>
        <dbReference type="EMBL" id="CAG6477676.1"/>
    </source>
</evidence>
<dbReference type="PANTHER" id="PTHR11923:SF67">
    <property type="entry name" value="RE68569P"/>
    <property type="match status" value="1"/>
</dbReference>
<evidence type="ECO:0000256" key="5">
    <source>
        <dbReference type="ARBA" id="ARBA00022692"/>
    </source>
</evidence>
<protein>
    <submittedName>
        <fullName evidence="10">Scavenger receptor class B member 1</fullName>
    </submittedName>
</protein>
<accession>A0A8D8BL22</accession>
<keyword evidence="5 9" id="KW-0812">Transmembrane</keyword>
<dbReference type="EMBL" id="HBUE01081462">
    <property type="protein sequence ID" value="CAG6477676.1"/>
    <property type="molecule type" value="Transcribed_RNA"/>
</dbReference>
<evidence type="ECO:0000256" key="1">
    <source>
        <dbReference type="ARBA" id="ARBA00003156"/>
    </source>
</evidence>
<dbReference type="AlphaFoldDB" id="A0A8D8BL22"/>
<keyword evidence="7 9" id="KW-0472">Membrane</keyword>
<keyword evidence="6 9" id="KW-1133">Transmembrane helix</keyword>
<comment type="function">
    <text evidence="1">Plays an olfactory role that is not restricted to pheromone sensitivity.</text>
</comment>
<dbReference type="Pfam" id="PF01130">
    <property type="entry name" value="CD36"/>
    <property type="match status" value="1"/>
</dbReference>
<sequence length="195" mass="22378">MRGLIDVTECYYGFPIALSYPHFHDGDPRLISQVDGLSPNKTLHSSYFMINALSGLPLKLSVKFQINMAMGEIGGVVSCDRFSNIVLPALWFEITMYKLPTSLRNRFLLYLHYLQIFDRLLRYGLLVCGGLLLIFPVVRATFMISNLFVPSYDISRNLHPYTETCKNPNRKRSILKKKSSEREKGTICEKEQFLA</sequence>
<evidence type="ECO:0000256" key="6">
    <source>
        <dbReference type="ARBA" id="ARBA00022989"/>
    </source>
</evidence>
<evidence type="ECO:0000256" key="7">
    <source>
        <dbReference type="ARBA" id="ARBA00023136"/>
    </source>
</evidence>
<feature type="transmembrane region" description="Helical" evidence="9">
    <location>
        <begin position="120"/>
        <end position="142"/>
    </location>
</feature>
<name>A0A8D8BL22_CULPI</name>
<evidence type="ECO:0000256" key="2">
    <source>
        <dbReference type="ARBA" id="ARBA00004236"/>
    </source>
</evidence>
<comment type="subcellular location">
    <subcellularLocation>
        <location evidence="2">Cell membrane</location>
    </subcellularLocation>
</comment>
<evidence type="ECO:0000256" key="9">
    <source>
        <dbReference type="SAM" id="Phobius"/>
    </source>
</evidence>
<comment type="similarity">
    <text evidence="3">Belongs to the CD36 family.</text>
</comment>
<dbReference type="GO" id="GO:0005737">
    <property type="term" value="C:cytoplasm"/>
    <property type="evidence" value="ECO:0007669"/>
    <property type="project" value="TreeGrafter"/>
</dbReference>
<evidence type="ECO:0000256" key="3">
    <source>
        <dbReference type="ARBA" id="ARBA00010532"/>
    </source>
</evidence>
<reference evidence="10" key="1">
    <citation type="submission" date="2021-05" db="EMBL/GenBank/DDBJ databases">
        <authorList>
            <person name="Alioto T."/>
            <person name="Alioto T."/>
            <person name="Gomez Garrido J."/>
        </authorList>
    </citation>
    <scope>NUCLEOTIDE SEQUENCE</scope>
</reference>
<dbReference type="InterPro" id="IPR002159">
    <property type="entry name" value="CD36_fam"/>
</dbReference>
<keyword evidence="8" id="KW-0325">Glycoprotein</keyword>
<proteinExistence type="inferred from homology"/>
<evidence type="ECO:0000256" key="4">
    <source>
        <dbReference type="ARBA" id="ARBA00022475"/>
    </source>
</evidence>
<dbReference type="GO" id="GO:0005044">
    <property type="term" value="F:scavenger receptor activity"/>
    <property type="evidence" value="ECO:0007669"/>
    <property type="project" value="TreeGrafter"/>
</dbReference>
<dbReference type="PANTHER" id="PTHR11923">
    <property type="entry name" value="SCAVENGER RECEPTOR CLASS B TYPE-1 SR-B1"/>
    <property type="match status" value="1"/>
</dbReference>
<keyword evidence="10" id="KW-0675">Receptor</keyword>
<organism evidence="10">
    <name type="scientific">Culex pipiens</name>
    <name type="common">House mosquito</name>
    <dbReference type="NCBI Taxonomy" id="7175"/>
    <lineage>
        <taxon>Eukaryota</taxon>
        <taxon>Metazoa</taxon>
        <taxon>Ecdysozoa</taxon>
        <taxon>Arthropoda</taxon>
        <taxon>Hexapoda</taxon>
        <taxon>Insecta</taxon>
        <taxon>Pterygota</taxon>
        <taxon>Neoptera</taxon>
        <taxon>Endopterygota</taxon>
        <taxon>Diptera</taxon>
        <taxon>Nematocera</taxon>
        <taxon>Culicoidea</taxon>
        <taxon>Culicidae</taxon>
        <taxon>Culicinae</taxon>
        <taxon>Culicini</taxon>
        <taxon>Culex</taxon>
        <taxon>Culex</taxon>
    </lineage>
</organism>
<dbReference type="GO" id="GO:0005886">
    <property type="term" value="C:plasma membrane"/>
    <property type="evidence" value="ECO:0007669"/>
    <property type="project" value="UniProtKB-SubCell"/>
</dbReference>
<evidence type="ECO:0000256" key="8">
    <source>
        <dbReference type="ARBA" id="ARBA00023180"/>
    </source>
</evidence>